<dbReference type="Gene3D" id="2.60.40.10">
    <property type="entry name" value="Immunoglobulins"/>
    <property type="match status" value="1"/>
</dbReference>
<dbReference type="InterPro" id="IPR043744">
    <property type="entry name" value="DUF5689"/>
</dbReference>
<feature type="domain" description="DUF5689" evidence="1">
    <location>
        <begin position="225"/>
        <end position="446"/>
    </location>
</feature>
<evidence type="ECO:0000313" key="3">
    <source>
        <dbReference type="Proteomes" id="UP000478493"/>
    </source>
</evidence>
<evidence type="ECO:0000259" key="1">
    <source>
        <dbReference type="Pfam" id="PF18942"/>
    </source>
</evidence>
<protein>
    <submittedName>
        <fullName evidence="2">BACON domain-containing protein</fullName>
    </submittedName>
</protein>
<proteinExistence type="predicted"/>
<dbReference type="Pfam" id="PF18942">
    <property type="entry name" value="DUF5689"/>
    <property type="match status" value="1"/>
</dbReference>
<gene>
    <name evidence="2" type="ORF">F3B85_02870</name>
</gene>
<accession>A0A5M5EYS5</accession>
<dbReference type="RefSeq" id="WP_130060765.1">
    <property type="nucleotide sequence ID" value="NZ_CAKJZH010000002.1"/>
</dbReference>
<organism evidence="2 3">
    <name type="scientific">Bacteroides ovatus</name>
    <dbReference type="NCBI Taxonomy" id="28116"/>
    <lineage>
        <taxon>Bacteria</taxon>
        <taxon>Pseudomonadati</taxon>
        <taxon>Bacteroidota</taxon>
        <taxon>Bacteroidia</taxon>
        <taxon>Bacteroidales</taxon>
        <taxon>Bacteroidaceae</taxon>
        <taxon>Bacteroides</taxon>
    </lineage>
</organism>
<name>A0A5M5EYS5_BACOV</name>
<dbReference type="InterPro" id="IPR024361">
    <property type="entry name" value="BACON"/>
</dbReference>
<comment type="caution">
    <text evidence="2">The sequence shown here is derived from an EMBL/GenBank/DDBJ whole genome shotgun (WGS) entry which is preliminary data.</text>
</comment>
<dbReference type="InterPro" id="IPR013783">
    <property type="entry name" value="Ig-like_fold"/>
</dbReference>
<dbReference type="EMBL" id="VWGP01000002">
    <property type="protein sequence ID" value="KAA4542106.1"/>
    <property type="molecule type" value="Genomic_DNA"/>
</dbReference>
<dbReference type="PROSITE" id="PS51257">
    <property type="entry name" value="PROKAR_LIPOPROTEIN"/>
    <property type="match status" value="1"/>
</dbReference>
<evidence type="ECO:0000313" key="2">
    <source>
        <dbReference type="EMBL" id="KAA4542106.1"/>
    </source>
</evidence>
<sequence length="687" mass="77073">MKNIFLYLSIVTLSLSCFSCDDDEELEVVTIGDASNIYISSEAGRREVPLTATCAWTVERDSLTRQWVNIERKSGEGDGSFNLVWRANEKFPRKGKVIVKLANKVKADTIYIYQYGVSPSIAFPDKEARVSAVGKELEVNLNTNIPASDSTRIAMTVDYDKGEKWVSQLLFNKEMNKMQVKVAPNEPEVGERNAVLHITYVDDWGKAYTTDFNISQMEMGGTKETKTISFAEARKLMDNVTGSQTINEDVAIEGIIVCDATGTNNAANTQLTQTKIDMTTTYRTVYIQSLDGKYGFALVFETKELNELAPFDKVKIWLKGLTLKKEDMPQRYTLTDMTLKSFISKEEGNATNLVKKERTIAELTDNDVYTFVTLKNCEFPIRKGSFTPFNEGYCPSYNVQRVDRYPLLMHDNQGQSMFLMTNTDCPYRRDGNILPQGSGTVSGVIVHEEYTRFENGGDIGLYQMRHLSRGDIKIDQSKNNSFSTIIAEWNAFKLSGTKVLPSEGSGELWHTAATPTAATDYGYLGPIDGETDGKGTVSATKNLAFNAPNWWNSSTGKGNSWMIKFSTSGITAAYVSLQLATFNYDIGAPRYWNVEWSEHGDMDGEWRKVDEYTVPDVVNWSNTLYEQLNAWKNTNIELPLDLLGKDTVYLRLIPSVNKAGTTTAYDATTINNSKKSGLMYVSIRYNK</sequence>
<dbReference type="CDD" id="cd14948">
    <property type="entry name" value="BACON"/>
    <property type="match status" value="1"/>
</dbReference>
<dbReference type="AlphaFoldDB" id="A0A5M5EYS5"/>
<dbReference type="Proteomes" id="UP000478493">
    <property type="component" value="Unassembled WGS sequence"/>
</dbReference>
<reference evidence="2 3" key="1">
    <citation type="journal article" date="2019" name="Nat. Med.">
        <title>A library of human gut bacterial isolates paired with longitudinal multiomics data enables mechanistic microbiome research.</title>
        <authorList>
            <person name="Poyet M."/>
            <person name="Groussin M."/>
            <person name="Gibbons S.M."/>
            <person name="Avila-Pacheco J."/>
            <person name="Jiang X."/>
            <person name="Kearney S.M."/>
            <person name="Perrotta A.R."/>
            <person name="Berdy B."/>
            <person name="Zhao S."/>
            <person name="Lieberman T.D."/>
            <person name="Swanson P.K."/>
            <person name="Smith M."/>
            <person name="Roesemann S."/>
            <person name="Alexander J.E."/>
            <person name="Rich S.A."/>
            <person name="Livny J."/>
            <person name="Vlamakis H."/>
            <person name="Clish C."/>
            <person name="Bullock K."/>
            <person name="Deik A."/>
            <person name="Scott J."/>
            <person name="Pierce K.A."/>
            <person name="Xavier R.J."/>
            <person name="Alm E.J."/>
        </authorList>
    </citation>
    <scope>NUCLEOTIDE SEQUENCE [LARGE SCALE GENOMIC DNA]</scope>
    <source>
        <strain evidence="2 3">BIOML-A41</strain>
    </source>
</reference>